<feature type="transmembrane region" description="Helical" evidence="6">
    <location>
        <begin position="57"/>
        <end position="82"/>
    </location>
</feature>
<sequence length="492" mass="50207">MTLTAPARPTPASTDHRAGLARGGLAGMAAAGFSGAAGVGVTWLVARALGVDQAGAFFAATAGFALAAGVVRLGTQTGLVYWLAQLRVREQTHLLGACLRIGLTPVAVAATVLAAVLWFVAPAPLDSLALFLPLAALSDASLAATRGYRQLAPTFVLERLARPAMQLLAIGALAVAAVSAPGAYAAAWVGPYLPVAILAGYALRRAYLAGPTPPRRPGHRAYLALRARFWRYTGPRSVASVAQLALQRVDVLLVATLGGLRAAAVYAVAGRFVVLGQLANQGISQSVQPRLAEALSAGDRQAANQMYQAATGWLVLVTWPLHLMVITYAPVYLGLFGDEYLAGGPVVVVLASAMLVATGCGMVDMVLSMAGRTRWNLGNVTAALAIMVALDLALIPPFGAVGAAIGLAAAVLVNNIVPLVQVGRALGVHPFGAGTVAAAGLAVACFGVLPQVLAATAGTGPAALLTAVILALAAYVAGVWRMRDTLALDTFR</sequence>
<evidence type="ECO:0000313" key="8">
    <source>
        <dbReference type="Proteomes" id="UP001589867"/>
    </source>
</evidence>
<name>A0ABV6LV92_9ACTN</name>
<keyword evidence="5 6" id="KW-0472">Membrane</keyword>
<gene>
    <name evidence="7" type="ORF">ACFFIA_01440</name>
</gene>
<dbReference type="Proteomes" id="UP001589867">
    <property type="component" value="Unassembled WGS sequence"/>
</dbReference>
<dbReference type="RefSeq" id="WP_377244051.1">
    <property type="nucleotide sequence ID" value="NZ_JBHLUH010000004.1"/>
</dbReference>
<evidence type="ECO:0000313" key="7">
    <source>
        <dbReference type="EMBL" id="MFC0526325.1"/>
    </source>
</evidence>
<proteinExistence type="predicted"/>
<dbReference type="EMBL" id="JBHLUH010000004">
    <property type="protein sequence ID" value="MFC0526325.1"/>
    <property type="molecule type" value="Genomic_DNA"/>
</dbReference>
<keyword evidence="2" id="KW-1003">Cell membrane</keyword>
<feature type="transmembrane region" description="Helical" evidence="6">
    <location>
        <begin position="341"/>
        <end position="363"/>
    </location>
</feature>
<evidence type="ECO:0000256" key="1">
    <source>
        <dbReference type="ARBA" id="ARBA00004651"/>
    </source>
</evidence>
<feature type="transmembrane region" description="Helical" evidence="6">
    <location>
        <begin position="160"/>
        <end position="179"/>
    </location>
</feature>
<organism evidence="7 8">
    <name type="scientific">Phytohabitans kaempferiae</name>
    <dbReference type="NCBI Taxonomy" id="1620943"/>
    <lineage>
        <taxon>Bacteria</taxon>
        <taxon>Bacillati</taxon>
        <taxon>Actinomycetota</taxon>
        <taxon>Actinomycetes</taxon>
        <taxon>Micromonosporales</taxon>
        <taxon>Micromonosporaceae</taxon>
    </lineage>
</organism>
<dbReference type="PANTHER" id="PTHR30250:SF11">
    <property type="entry name" value="O-ANTIGEN TRANSPORTER-RELATED"/>
    <property type="match status" value="1"/>
</dbReference>
<feature type="transmembrane region" description="Helical" evidence="6">
    <location>
        <begin position="25"/>
        <end position="45"/>
    </location>
</feature>
<dbReference type="InterPro" id="IPR050833">
    <property type="entry name" value="Poly_Biosynth_Transport"/>
</dbReference>
<reference evidence="7 8" key="1">
    <citation type="submission" date="2024-09" db="EMBL/GenBank/DDBJ databases">
        <authorList>
            <person name="Sun Q."/>
            <person name="Mori K."/>
        </authorList>
    </citation>
    <scope>NUCLEOTIDE SEQUENCE [LARGE SCALE GENOMIC DNA]</scope>
    <source>
        <strain evidence="7 8">TBRC 3947</strain>
    </source>
</reference>
<feature type="transmembrane region" description="Helical" evidence="6">
    <location>
        <begin position="375"/>
        <end position="395"/>
    </location>
</feature>
<accession>A0ABV6LV92</accession>
<feature type="transmembrane region" description="Helical" evidence="6">
    <location>
        <begin position="401"/>
        <end position="419"/>
    </location>
</feature>
<dbReference type="Pfam" id="PF01554">
    <property type="entry name" value="MatE"/>
    <property type="match status" value="1"/>
</dbReference>
<keyword evidence="4 6" id="KW-1133">Transmembrane helix</keyword>
<feature type="transmembrane region" description="Helical" evidence="6">
    <location>
        <begin position="127"/>
        <end position="148"/>
    </location>
</feature>
<feature type="transmembrane region" description="Helical" evidence="6">
    <location>
        <begin position="431"/>
        <end position="450"/>
    </location>
</feature>
<evidence type="ECO:0000256" key="3">
    <source>
        <dbReference type="ARBA" id="ARBA00022692"/>
    </source>
</evidence>
<feature type="transmembrane region" description="Helical" evidence="6">
    <location>
        <begin position="462"/>
        <end position="482"/>
    </location>
</feature>
<feature type="transmembrane region" description="Helical" evidence="6">
    <location>
        <begin position="313"/>
        <end position="335"/>
    </location>
</feature>
<evidence type="ECO:0000256" key="2">
    <source>
        <dbReference type="ARBA" id="ARBA00022475"/>
    </source>
</evidence>
<keyword evidence="8" id="KW-1185">Reference proteome</keyword>
<feature type="transmembrane region" description="Helical" evidence="6">
    <location>
        <begin position="94"/>
        <end position="121"/>
    </location>
</feature>
<comment type="caution">
    <text evidence="7">The sequence shown here is derived from an EMBL/GenBank/DDBJ whole genome shotgun (WGS) entry which is preliminary data.</text>
</comment>
<evidence type="ECO:0000256" key="5">
    <source>
        <dbReference type="ARBA" id="ARBA00023136"/>
    </source>
</evidence>
<dbReference type="PANTHER" id="PTHR30250">
    <property type="entry name" value="PST FAMILY PREDICTED COLANIC ACID TRANSPORTER"/>
    <property type="match status" value="1"/>
</dbReference>
<evidence type="ECO:0000256" key="4">
    <source>
        <dbReference type="ARBA" id="ARBA00022989"/>
    </source>
</evidence>
<dbReference type="InterPro" id="IPR002528">
    <property type="entry name" value="MATE_fam"/>
</dbReference>
<protein>
    <submittedName>
        <fullName evidence="7">Lipopolysaccharide biosynthesis protein</fullName>
    </submittedName>
</protein>
<keyword evidence="3 6" id="KW-0812">Transmembrane</keyword>
<comment type="subcellular location">
    <subcellularLocation>
        <location evidence="1">Cell membrane</location>
        <topology evidence="1">Multi-pass membrane protein</topology>
    </subcellularLocation>
</comment>
<evidence type="ECO:0000256" key="6">
    <source>
        <dbReference type="SAM" id="Phobius"/>
    </source>
</evidence>